<dbReference type="EMBL" id="FPLD01000050">
    <property type="protein sequence ID" value="SGY94212.1"/>
    <property type="molecule type" value="Genomic_DNA"/>
</dbReference>
<dbReference type="OrthoDB" id="6118114at2"/>
<dbReference type="InterPro" id="IPR021438">
    <property type="entry name" value="DUF3087"/>
</dbReference>
<accession>A0A1K9ZBJ9</accession>
<evidence type="ECO:0000313" key="2">
    <source>
        <dbReference type="EMBL" id="SGY94212.1"/>
    </source>
</evidence>
<keyword evidence="1" id="KW-0472">Membrane</keyword>
<evidence type="ECO:0000256" key="1">
    <source>
        <dbReference type="SAM" id="Phobius"/>
    </source>
</evidence>
<feature type="transmembrane region" description="Helical" evidence="1">
    <location>
        <begin position="53"/>
        <end position="70"/>
    </location>
</feature>
<keyword evidence="1" id="KW-0812">Transmembrane</keyword>
<protein>
    <recommendedName>
        <fullName evidence="4">DUF3087 domain-containing protein</fullName>
    </recommendedName>
</protein>
<proteinExistence type="predicted"/>
<organism evidence="2 3">
    <name type="scientific">Moritella viscosa</name>
    <dbReference type="NCBI Taxonomy" id="80854"/>
    <lineage>
        <taxon>Bacteria</taxon>
        <taxon>Pseudomonadati</taxon>
        <taxon>Pseudomonadota</taxon>
        <taxon>Gammaproteobacteria</taxon>
        <taxon>Alteromonadales</taxon>
        <taxon>Moritellaceae</taxon>
        <taxon>Moritella</taxon>
    </lineage>
</organism>
<reference evidence="2 3" key="1">
    <citation type="submission" date="2016-11" db="EMBL/GenBank/DDBJ databases">
        <authorList>
            <person name="Jaros S."/>
            <person name="Januszkiewicz K."/>
            <person name="Wedrychowicz H."/>
        </authorList>
    </citation>
    <scope>NUCLEOTIDE SEQUENCE [LARGE SCALE GENOMIC DNA]</scope>
    <source>
        <strain evidence="2">NVI 5450</strain>
    </source>
</reference>
<dbReference type="RefSeq" id="WP_075497171.1">
    <property type="nucleotide sequence ID" value="NZ_CAWRBC010000153.1"/>
</dbReference>
<name>A0A1K9ZBJ9_9GAMM</name>
<sequence length="171" mass="19575">MKLQPIDKVRYRKHLNMTSVVATAVLIAFALFYGQVLIHFFAGPDENNFKLNLAGVILGVISLLVVFNLIRRHSYLVEVMYVWDLKQENNKIYRKLHHIKTALSDSGNTNIDAITILNYYYSASKQQYNLDNNTLTMEGLMADIAILDNLIAENNLTITLDDYNSSLLKQF</sequence>
<dbReference type="Pfam" id="PF11286">
    <property type="entry name" value="DUF3087"/>
    <property type="match status" value="1"/>
</dbReference>
<dbReference type="AlphaFoldDB" id="A0A1K9ZBJ9"/>
<keyword evidence="1" id="KW-1133">Transmembrane helix</keyword>
<gene>
    <name evidence="2" type="ORF">NVI5450_1563</name>
</gene>
<feature type="transmembrane region" description="Helical" evidence="1">
    <location>
        <begin position="20"/>
        <end position="41"/>
    </location>
</feature>
<dbReference type="Proteomes" id="UP000183794">
    <property type="component" value="Unassembled WGS sequence"/>
</dbReference>
<evidence type="ECO:0000313" key="3">
    <source>
        <dbReference type="Proteomes" id="UP000183794"/>
    </source>
</evidence>
<evidence type="ECO:0008006" key="4">
    <source>
        <dbReference type="Google" id="ProtNLM"/>
    </source>
</evidence>